<gene>
    <name evidence="2" type="ORF">CCMP2556_LOCUS49975</name>
</gene>
<evidence type="ECO:0000313" key="2">
    <source>
        <dbReference type="EMBL" id="CAK9107015.1"/>
    </source>
</evidence>
<dbReference type="InterPro" id="IPR008775">
    <property type="entry name" value="Phytyl_CoA_dOase-like"/>
</dbReference>
<dbReference type="PANTHER" id="PTHR20883:SF48">
    <property type="entry name" value="ECTOINE DIOXYGENASE"/>
    <property type="match status" value="1"/>
</dbReference>
<keyword evidence="3" id="KW-1185">Reference proteome</keyword>
<accession>A0ABP0S3V3</accession>
<evidence type="ECO:0008006" key="4">
    <source>
        <dbReference type="Google" id="ProtNLM"/>
    </source>
</evidence>
<reference evidence="2 3" key="1">
    <citation type="submission" date="2024-02" db="EMBL/GenBank/DDBJ databases">
        <authorList>
            <person name="Chen Y."/>
            <person name="Shah S."/>
            <person name="Dougan E. K."/>
            <person name="Thang M."/>
            <person name="Chan C."/>
        </authorList>
    </citation>
    <scope>NUCLEOTIDE SEQUENCE [LARGE SCALE GENOMIC DNA]</scope>
</reference>
<dbReference type="Gene3D" id="2.60.120.620">
    <property type="entry name" value="q2cbj1_9rhob like domain"/>
    <property type="match status" value="1"/>
</dbReference>
<dbReference type="SUPFAM" id="SSF51197">
    <property type="entry name" value="Clavaminate synthase-like"/>
    <property type="match status" value="1"/>
</dbReference>
<evidence type="ECO:0000256" key="1">
    <source>
        <dbReference type="ARBA" id="ARBA00001962"/>
    </source>
</evidence>
<comment type="cofactor">
    <cofactor evidence="1">
        <name>Fe cation</name>
        <dbReference type="ChEBI" id="CHEBI:24875"/>
    </cofactor>
</comment>
<dbReference type="Pfam" id="PF05721">
    <property type="entry name" value="PhyH"/>
    <property type="match status" value="1"/>
</dbReference>
<name>A0ABP0S3V3_9DINO</name>
<dbReference type="EMBL" id="CAXAMN010026917">
    <property type="protein sequence ID" value="CAK9107015.1"/>
    <property type="molecule type" value="Genomic_DNA"/>
</dbReference>
<sequence length="280" mass="31229">MEPPTGVILDEDFGTGVEESLARFDEDGFCIFQSFLRPLHLQELQTSFDERLRELLADDVEVDLGVNWACETAEPFLRVLQDERLLDFLVELCGLPLVAMRLELFEKRPGSSNLIPWHQDTYTTHVGFQWSSETADQAAKPHPLTLWVALDLASAESGGMEMVPGRHRELLGAAVPKAAILDAAAHGHCVEYKLFPGQAGVHHPLTPHRSTANQSSHSRRAFLVRLVPWSETIQSRCADGPSEVSWISQPTGKYEWRPGNAAATSPERALNRLLVCFPRQ</sequence>
<dbReference type="PANTHER" id="PTHR20883">
    <property type="entry name" value="PHYTANOYL-COA DIOXYGENASE DOMAIN CONTAINING 1"/>
    <property type="match status" value="1"/>
</dbReference>
<proteinExistence type="predicted"/>
<evidence type="ECO:0000313" key="3">
    <source>
        <dbReference type="Proteomes" id="UP001642484"/>
    </source>
</evidence>
<dbReference type="Proteomes" id="UP001642484">
    <property type="component" value="Unassembled WGS sequence"/>
</dbReference>
<organism evidence="2 3">
    <name type="scientific">Durusdinium trenchii</name>
    <dbReference type="NCBI Taxonomy" id="1381693"/>
    <lineage>
        <taxon>Eukaryota</taxon>
        <taxon>Sar</taxon>
        <taxon>Alveolata</taxon>
        <taxon>Dinophyceae</taxon>
        <taxon>Suessiales</taxon>
        <taxon>Symbiodiniaceae</taxon>
        <taxon>Durusdinium</taxon>
    </lineage>
</organism>
<protein>
    <recommendedName>
        <fullName evidence="4">Phytanoyl-CoA dioxygenase</fullName>
    </recommendedName>
</protein>
<comment type="caution">
    <text evidence="2">The sequence shown here is derived from an EMBL/GenBank/DDBJ whole genome shotgun (WGS) entry which is preliminary data.</text>
</comment>